<proteinExistence type="inferred from homology"/>
<evidence type="ECO:0000256" key="3">
    <source>
        <dbReference type="ARBA" id="ARBA00022692"/>
    </source>
</evidence>
<keyword evidence="5 8" id="KW-1133">Transmembrane helix</keyword>
<name>A0A0N4VAI7_ENTVE</name>
<evidence type="ECO:0000256" key="7">
    <source>
        <dbReference type="ARBA" id="ARBA00037688"/>
    </source>
</evidence>
<dbReference type="PANTHER" id="PTHR10766">
    <property type="entry name" value="TRANSMEMBRANE 9 SUPERFAMILY PROTEIN"/>
    <property type="match status" value="1"/>
</dbReference>
<feature type="transmembrane region" description="Helical" evidence="8">
    <location>
        <begin position="315"/>
        <end position="339"/>
    </location>
</feature>
<comment type="similarity">
    <text evidence="2 8">Belongs to the nonaspanin (TM9SF) (TC 9.A.2) family.</text>
</comment>
<dbReference type="STRING" id="51028.A0A0N4VAI7"/>
<evidence type="ECO:0000256" key="6">
    <source>
        <dbReference type="ARBA" id="ARBA00023136"/>
    </source>
</evidence>
<evidence type="ECO:0000313" key="9">
    <source>
        <dbReference type="EMBL" id="VDD92250.1"/>
    </source>
</evidence>
<evidence type="ECO:0000313" key="10">
    <source>
        <dbReference type="Proteomes" id="UP000274131"/>
    </source>
</evidence>
<evidence type="ECO:0000256" key="5">
    <source>
        <dbReference type="ARBA" id="ARBA00022989"/>
    </source>
</evidence>
<feature type="transmembrane region" description="Helical" evidence="8">
    <location>
        <begin position="231"/>
        <end position="253"/>
    </location>
</feature>
<dbReference type="AlphaFoldDB" id="A0A0N4VAI7"/>
<dbReference type="Proteomes" id="UP000274131">
    <property type="component" value="Unassembled WGS sequence"/>
</dbReference>
<sequence length="585" mass="67084">MLFLQVDVYVNKVGPYANTYETYHYYSLPFCRPKRVRCLAFEGIKKGIGQLLQVVHKSLSLGQVLEGDRMAESAYNITVMKNVTKASLCGSYSLEQAEVTRLRSAVEEEFYFEFIIDDFRLRNFIGVVQEVETFPHKHLVFLYRHFLFNLHYNERTKQFQIICATLEKDSSSAVDLSAFDSSNFELLYSVVWIPTKLVFLFHYKFFHHIETSCGSNRDNDFFTPKSVQVQWISVINSALLVLLLIFFVSLILLSVVRHDLNRYNEASSDIDMIVLENGWKTVSMDVFRKPPRSNFFSAIIGYILIFFFTGVGTQFIFLISIILIVGSTDIPIGIAGFVSARTYRQLEGEKWIQNVVITTGLFNVPMFFVWAINNSVSWISGSTQALPYTTVILLGILWLFVGFPLTVVGAAIGKNVTSRYSAPCRTRNVPRELPLLPFYHSTICFSFLSGIVAFSSIAVELNYLFSTLWGRETYTLCHILFIILCLLMAVVAATSAALTYFQLNAEDYRWWWRSVFVGGAVGFFVFFYGAFFYEYRSGMSGLQQTIQYFSYLSMLCYVFFLSLGSVSFFASHRFVRFIYSSVKTD</sequence>
<dbReference type="InterPro" id="IPR004240">
    <property type="entry name" value="EMP70"/>
</dbReference>
<gene>
    <name evidence="9" type="ORF">EVEC_LOCUS7001</name>
</gene>
<keyword evidence="4" id="KW-0732">Signal</keyword>
<evidence type="ECO:0000256" key="2">
    <source>
        <dbReference type="ARBA" id="ARBA00005227"/>
    </source>
</evidence>
<keyword evidence="3 8" id="KW-0812">Transmembrane</keyword>
<dbReference type="OrthoDB" id="1666796at2759"/>
<feature type="transmembrane region" description="Helical" evidence="8">
    <location>
        <begin position="351"/>
        <end position="372"/>
    </location>
</feature>
<feature type="transmembrane region" description="Helical" evidence="8">
    <location>
        <begin position="548"/>
        <end position="570"/>
    </location>
</feature>
<dbReference type="Pfam" id="PF02990">
    <property type="entry name" value="EMP70"/>
    <property type="match status" value="1"/>
</dbReference>
<accession>A0A0N4VAI7</accession>
<evidence type="ECO:0000256" key="4">
    <source>
        <dbReference type="ARBA" id="ARBA00022729"/>
    </source>
</evidence>
<feature type="transmembrane region" description="Helical" evidence="8">
    <location>
        <begin position="433"/>
        <end position="459"/>
    </location>
</feature>
<comment type="function">
    <text evidence="7">Plays an essential role in autophagy.</text>
</comment>
<dbReference type="EMBL" id="UXUI01008735">
    <property type="protein sequence ID" value="VDD92250.1"/>
    <property type="molecule type" value="Genomic_DNA"/>
</dbReference>
<keyword evidence="10" id="KW-1185">Reference proteome</keyword>
<feature type="transmembrane region" description="Helical" evidence="8">
    <location>
        <begin position="392"/>
        <end position="412"/>
    </location>
</feature>
<dbReference type="WBParaSite" id="EVEC_0000748001-mRNA-1">
    <property type="protein sequence ID" value="EVEC_0000748001-mRNA-1"/>
    <property type="gene ID" value="EVEC_0000748001"/>
</dbReference>
<reference evidence="9 10" key="2">
    <citation type="submission" date="2018-10" db="EMBL/GenBank/DDBJ databases">
        <authorList>
            <consortium name="Pathogen Informatics"/>
        </authorList>
    </citation>
    <scope>NUCLEOTIDE SEQUENCE [LARGE SCALE GENOMIC DNA]</scope>
</reference>
<dbReference type="PANTHER" id="PTHR10766:SF177">
    <property type="entry name" value="TRANSMEMBRANE 9 SUPERFAMILY MEMBER 1"/>
    <property type="match status" value="1"/>
</dbReference>
<evidence type="ECO:0000256" key="1">
    <source>
        <dbReference type="ARBA" id="ARBA00004542"/>
    </source>
</evidence>
<keyword evidence="6 8" id="KW-0472">Membrane</keyword>
<feature type="transmembrane region" description="Helical" evidence="8">
    <location>
        <begin position="293"/>
        <end position="309"/>
    </location>
</feature>
<protein>
    <recommendedName>
        <fullName evidence="8">Transmembrane 9 superfamily member</fullName>
    </recommendedName>
</protein>
<feature type="transmembrane region" description="Helical" evidence="8">
    <location>
        <begin position="479"/>
        <end position="503"/>
    </location>
</feature>
<organism evidence="11">
    <name type="scientific">Enterobius vermicularis</name>
    <name type="common">Human pinworm</name>
    <dbReference type="NCBI Taxonomy" id="51028"/>
    <lineage>
        <taxon>Eukaryota</taxon>
        <taxon>Metazoa</taxon>
        <taxon>Ecdysozoa</taxon>
        <taxon>Nematoda</taxon>
        <taxon>Chromadorea</taxon>
        <taxon>Rhabditida</taxon>
        <taxon>Spirurina</taxon>
        <taxon>Oxyuridomorpha</taxon>
        <taxon>Oxyuroidea</taxon>
        <taxon>Oxyuridae</taxon>
        <taxon>Enterobius</taxon>
    </lineage>
</organism>
<reference evidence="11" key="1">
    <citation type="submission" date="2017-02" db="UniProtKB">
        <authorList>
            <consortium name="WormBaseParasite"/>
        </authorList>
    </citation>
    <scope>IDENTIFICATION</scope>
</reference>
<comment type="subcellular location">
    <subcellularLocation>
        <location evidence="1">Cytoplasmic vesicle</location>
        <location evidence="1">Autophagosome membrane</location>
        <topology evidence="1">Multi-pass membrane protein</topology>
    </subcellularLocation>
</comment>
<evidence type="ECO:0000256" key="8">
    <source>
        <dbReference type="RuleBase" id="RU363079"/>
    </source>
</evidence>
<dbReference type="GO" id="GO:0072657">
    <property type="term" value="P:protein localization to membrane"/>
    <property type="evidence" value="ECO:0007669"/>
    <property type="project" value="TreeGrafter"/>
</dbReference>
<feature type="transmembrane region" description="Helical" evidence="8">
    <location>
        <begin position="510"/>
        <end position="533"/>
    </location>
</feature>
<dbReference type="GO" id="GO:0000421">
    <property type="term" value="C:autophagosome membrane"/>
    <property type="evidence" value="ECO:0007669"/>
    <property type="project" value="UniProtKB-SubCell"/>
</dbReference>
<evidence type="ECO:0000313" key="11">
    <source>
        <dbReference type="WBParaSite" id="EVEC_0000748001-mRNA-1"/>
    </source>
</evidence>